<dbReference type="Pfam" id="PF08327">
    <property type="entry name" value="AHSA1"/>
    <property type="match status" value="1"/>
</dbReference>
<dbReference type="EMBL" id="CP006719">
    <property type="protein sequence ID" value="AGV19056.1"/>
    <property type="molecule type" value="Genomic_DNA"/>
</dbReference>
<accession>A0A2I3CJK9</accession>
<organism evidence="3 4">
    <name type="scientific">Vibrio alginolyticus (strain ATCC 17749 / DSM 2171 / NBRC 15630 / NCIMB 1903 / NCTC 12160 / XII-53)</name>
    <dbReference type="NCBI Taxonomy" id="1219076"/>
    <lineage>
        <taxon>Bacteria</taxon>
        <taxon>Pseudomonadati</taxon>
        <taxon>Pseudomonadota</taxon>
        <taxon>Gammaproteobacteria</taxon>
        <taxon>Vibrionales</taxon>
        <taxon>Vibrionaceae</taxon>
        <taxon>Vibrio</taxon>
    </lineage>
</organism>
<evidence type="ECO:0000313" key="4">
    <source>
        <dbReference type="Proteomes" id="UP000016714"/>
    </source>
</evidence>
<dbReference type="AlphaFoldDB" id="A0A2I3CJK9"/>
<protein>
    <recommendedName>
        <fullName evidence="2">Activator of Hsp90 ATPase homologue 1/2-like C-terminal domain-containing protein</fullName>
    </recommendedName>
</protein>
<dbReference type="Gene3D" id="3.30.530.20">
    <property type="match status" value="1"/>
</dbReference>
<dbReference type="InterPro" id="IPR023393">
    <property type="entry name" value="START-like_dom_sf"/>
</dbReference>
<evidence type="ECO:0000256" key="1">
    <source>
        <dbReference type="ARBA" id="ARBA00006817"/>
    </source>
</evidence>
<evidence type="ECO:0000259" key="2">
    <source>
        <dbReference type="Pfam" id="PF08327"/>
    </source>
</evidence>
<evidence type="ECO:0000313" key="3">
    <source>
        <dbReference type="EMBL" id="AGV19056.1"/>
    </source>
</evidence>
<dbReference type="Proteomes" id="UP000016714">
    <property type="component" value="Chromosome 2"/>
</dbReference>
<gene>
    <name evidence="3" type="ORF">N646_3246</name>
</gene>
<proteinExistence type="inferred from homology"/>
<dbReference type="CDD" id="cd07814">
    <property type="entry name" value="SRPBCC_CalC_Aha1-like"/>
    <property type="match status" value="1"/>
</dbReference>
<dbReference type="InterPro" id="IPR013538">
    <property type="entry name" value="ASHA1/2-like_C"/>
</dbReference>
<dbReference type="HOGENOM" id="CLU_146109_0_0_6"/>
<feature type="domain" description="Activator of Hsp90 ATPase homologue 1/2-like C-terminal" evidence="2">
    <location>
        <begin position="12"/>
        <end position="76"/>
    </location>
</feature>
<comment type="similarity">
    <text evidence="1">Belongs to the AHA1 family.</text>
</comment>
<reference evidence="3 4" key="1">
    <citation type="journal article" date="2015" name="Genome Announc.">
        <title>Complete genome sequence of Vibrio alginolyticus ATCC 17749.</title>
        <authorList>
            <person name="Liu X.F."/>
            <person name="Cao Y."/>
            <person name="Zhang H.L."/>
            <person name="Chen Y.J."/>
            <person name="Hu C.J."/>
        </authorList>
    </citation>
    <scope>NUCLEOTIDE SEQUENCE [LARGE SCALE GENOMIC DNA]</scope>
    <source>
        <strain evidence="4">ATCC 17749 / DSM 2171 / NBRC 15630 / NCIMB 1903 / NCTC 12160 / XII-53</strain>
    </source>
</reference>
<name>A0A2I3CJK9_VIBAX</name>
<dbReference type="RefSeq" id="WP_005375065.1">
    <property type="nucleotide sequence ID" value="NC_022359.1"/>
</dbReference>
<sequence>MLTLNYYVEISATPQRVWEVLTDVELYKRWAQAFSPQSQFEGAWEEGGGITFFDPDMGGTRAIIDTVLPLQKLEFHHVAIFNPDNRQQLDADLASRWIGSREIYQIDTNNDRLLLNVTIHTHNDFVSMFNHGWEKALPLIKAISEEQA</sequence>
<dbReference type="KEGG" id="vag:N646_3246"/>
<dbReference type="SUPFAM" id="SSF55961">
    <property type="entry name" value="Bet v1-like"/>
    <property type="match status" value="1"/>
</dbReference>